<dbReference type="Pfam" id="PF05190">
    <property type="entry name" value="MutS_IV"/>
    <property type="match status" value="1"/>
</dbReference>
<dbReference type="GO" id="GO:0140664">
    <property type="term" value="F:ATP-dependent DNA damage sensor activity"/>
    <property type="evidence" value="ECO:0007669"/>
    <property type="project" value="InterPro"/>
</dbReference>
<evidence type="ECO:0000259" key="13">
    <source>
        <dbReference type="PROSITE" id="PS00486"/>
    </source>
</evidence>
<evidence type="ECO:0000256" key="3">
    <source>
        <dbReference type="ARBA" id="ARBA00022741"/>
    </source>
</evidence>
<dbReference type="KEGG" id="tpi:TREPR_2630"/>
<dbReference type="Gene3D" id="3.40.50.300">
    <property type="entry name" value="P-loop containing nucleotide triphosphate hydrolases"/>
    <property type="match status" value="1"/>
</dbReference>
<dbReference type="InterPro" id="IPR036678">
    <property type="entry name" value="MutS_con_dom_sf"/>
</dbReference>
<dbReference type="GO" id="GO:0005524">
    <property type="term" value="F:ATP binding"/>
    <property type="evidence" value="ECO:0007669"/>
    <property type="project" value="UniProtKB-UniRule"/>
</dbReference>
<reference evidence="15" key="1">
    <citation type="submission" date="2009-12" db="EMBL/GenBank/DDBJ databases">
        <title>Complete sequence of Treponema primitia strain ZAS-2.</title>
        <authorList>
            <person name="Tetu S.G."/>
            <person name="Matson E."/>
            <person name="Ren Q."/>
            <person name="Seshadri R."/>
            <person name="Elbourne L."/>
            <person name="Hassan K.A."/>
            <person name="Durkin A."/>
            <person name="Radune D."/>
            <person name="Mohamoud Y."/>
            <person name="Shay R."/>
            <person name="Jin S."/>
            <person name="Zhang X."/>
            <person name="Lucey K."/>
            <person name="Ballor N.R."/>
            <person name="Ottesen E."/>
            <person name="Rosenthal R."/>
            <person name="Allen A."/>
            <person name="Leadbetter J.R."/>
            <person name="Paulsen I.T."/>
        </authorList>
    </citation>
    <scope>NUCLEOTIDE SEQUENCE [LARGE SCALE GENOMIC DNA]</scope>
    <source>
        <strain evidence="15">ATCC BAA-887 / DSM 12427 / ZAS-2</strain>
    </source>
</reference>
<keyword evidence="5 9" id="KW-0067">ATP-binding</keyword>
<dbReference type="Pfam" id="PF01624">
    <property type="entry name" value="MutS_I"/>
    <property type="match status" value="1"/>
</dbReference>
<dbReference type="Pfam" id="PF05188">
    <property type="entry name" value="MutS_II"/>
    <property type="match status" value="1"/>
</dbReference>
<accession>F5YRA2</accession>
<evidence type="ECO:0000256" key="6">
    <source>
        <dbReference type="ARBA" id="ARBA00023125"/>
    </source>
</evidence>
<dbReference type="Gene3D" id="3.40.1170.10">
    <property type="entry name" value="DNA repair protein MutS, domain I"/>
    <property type="match status" value="1"/>
</dbReference>
<keyword evidence="6 9" id="KW-0238">DNA-binding</keyword>
<dbReference type="eggNOG" id="COG0249">
    <property type="taxonomic scope" value="Bacteria"/>
</dbReference>
<dbReference type="SUPFAM" id="SSF53150">
    <property type="entry name" value="DNA repair protein MutS, domain II"/>
    <property type="match status" value="1"/>
</dbReference>
<dbReference type="SUPFAM" id="SSF48334">
    <property type="entry name" value="DNA repair protein MutS, domain III"/>
    <property type="match status" value="1"/>
</dbReference>
<dbReference type="AlphaFoldDB" id="F5YRA2"/>
<dbReference type="STRING" id="545694.TREPR_2630"/>
<name>F5YRA2_TREPZ</name>
<dbReference type="SUPFAM" id="SSF52540">
    <property type="entry name" value="P-loop containing nucleoside triphosphate hydrolases"/>
    <property type="match status" value="1"/>
</dbReference>
<keyword evidence="7 9" id="KW-0234">DNA repair</keyword>
<evidence type="ECO:0000256" key="5">
    <source>
        <dbReference type="ARBA" id="ARBA00022840"/>
    </source>
</evidence>
<dbReference type="InterPro" id="IPR007696">
    <property type="entry name" value="DNA_mismatch_repair_MutS_core"/>
</dbReference>
<feature type="compositionally biased region" description="Basic and acidic residues" evidence="12">
    <location>
        <begin position="887"/>
        <end position="896"/>
    </location>
</feature>
<evidence type="ECO:0000256" key="7">
    <source>
        <dbReference type="ARBA" id="ARBA00023204"/>
    </source>
</evidence>
<dbReference type="Proteomes" id="UP000009223">
    <property type="component" value="Chromosome"/>
</dbReference>
<dbReference type="Gene3D" id="1.10.1420.10">
    <property type="match status" value="2"/>
</dbReference>
<evidence type="ECO:0000256" key="2">
    <source>
        <dbReference type="ARBA" id="ARBA00021982"/>
    </source>
</evidence>
<dbReference type="GO" id="GO:0006298">
    <property type="term" value="P:mismatch repair"/>
    <property type="evidence" value="ECO:0007669"/>
    <property type="project" value="UniProtKB-UniRule"/>
</dbReference>
<dbReference type="PIRSF" id="PIRSF037677">
    <property type="entry name" value="DNA_mis_repair_Msh6"/>
    <property type="match status" value="1"/>
</dbReference>
<dbReference type="HAMAP" id="MF_00096">
    <property type="entry name" value="MutS"/>
    <property type="match status" value="1"/>
</dbReference>
<evidence type="ECO:0000313" key="15">
    <source>
        <dbReference type="Proteomes" id="UP000009223"/>
    </source>
</evidence>
<dbReference type="NCBIfam" id="TIGR01070">
    <property type="entry name" value="mutS1"/>
    <property type="match status" value="1"/>
</dbReference>
<dbReference type="InterPro" id="IPR027417">
    <property type="entry name" value="P-loop_NTPase"/>
</dbReference>
<keyword evidence="4 9" id="KW-0227">DNA damage</keyword>
<dbReference type="NCBIfam" id="NF003810">
    <property type="entry name" value="PRK05399.1"/>
    <property type="match status" value="1"/>
</dbReference>
<protein>
    <recommendedName>
        <fullName evidence="2 9">DNA mismatch repair protein MutS</fullName>
    </recommendedName>
</protein>
<dbReference type="GO" id="GO:0030983">
    <property type="term" value="F:mismatched DNA binding"/>
    <property type="evidence" value="ECO:0007669"/>
    <property type="project" value="InterPro"/>
</dbReference>
<dbReference type="InterPro" id="IPR007860">
    <property type="entry name" value="DNA_mmatch_repair_MutS_con_dom"/>
</dbReference>
<evidence type="ECO:0000256" key="9">
    <source>
        <dbReference type="HAMAP-Rule" id="MF_00096"/>
    </source>
</evidence>
<feature type="binding site" evidence="9">
    <location>
        <begin position="606"/>
        <end position="613"/>
    </location>
    <ligand>
        <name>ATP</name>
        <dbReference type="ChEBI" id="CHEBI:30616"/>
    </ligand>
</feature>
<dbReference type="InterPro" id="IPR045076">
    <property type="entry name" value="MutS"/>
</dbReference>
<dbReference type="GO" id="GO:0003684">
    <property type="term" value="F:damaged DNA binding"/>
    <property type="evidence" value="ECO:0007669"/>
    <property type="project" value="UniProtKB-UniRule"/>
</dbReference>
<dbReference type="InterPro" id="IPR017261">
    <property type="entry name" value="DNA_mismatch_repair_MutS/MSH"/>
</dbReference>
<keyword evidence="11" id="KW-0175">Coiled coil</keyword>
<dbReference type="InterPro" id="IPR007861">
    <property type="entry name" value="DNA_mismatch_repair_MutS_clamp"/>
</dbReference>
<evidence type="ECO:0000313" key="14">
    <source>
        <dbReference type="EMBL" id="AEF85354.1"/>
    </source>
</evidence>
<dbReference type="Gene3D" id="3.30.420.110">
    <property type="entry name" value="MutS, connector domain"/>
    <property type="match status" value="1"/>
</dbReference>
<evidence type="ECO:0000256" key="4">
    <source>
        <dbReference type="ARBA" id="ARBA00022763"/>
    </source>
</evidence>
<dbReference type="CDD" id="cd03284">
    <property type="entry name" value="ABC_MutS1"/>
    <property type="match status" value="1"/>
</dbReference>
<evidence type="ECO:0000256" key="12">
    <source>
        <dbReference type="SAM" id="MobiDB-lite"/>
    </source>
</evidence>
<dbReference type="FunFam" id="3.40.50.300:FF:000870">
    <property type="entry name" value="MutS protein homolog 4"/>
    <property type="match status" value="1"/>
</dbReference>
<keyword evidence="15" id="KW-1185">Reference proteome</keyword>
<reference evidence="14 15" key="2">
    <citation type="journal article" date="2011" name="ISME J.">
        <title>RNA-seq reveals cooperative metabolic interactions between two termite-gut spirochete species in co-culture.</title>
        <authorList>
            <person name="Rosenthal A.Z."/>
            <person name="Matson E.G."/>
            <person name="Eldar A."/>
            <person name="Leadbetter J.R."/>
        </authorList>
    </citation>
    <scope>NUCLEOTIDE SEQUENCE [LARGE SCALE GENOMIC DNA]</scope>
    <source>
        <strain evidence="15">ATCC BAA-887 / DSM 12427 / ZAS-2</strain>
    </source>
</reference>
<dbReference type="Pfam" id="PF00488">
    <property type="entry name" value="MutS_V"/>
    <property type="match status" value="1"/>
</dbReference>
<organism evidence="14 15">
    <name type="scientific">Treponema primitia (strain ATCC BAA-887 / DSM 12427 / ZAS-2)</name>
    <dbReference type="NCBI Taxonomy" id="545694"/>
    <lineage>
        <taxon>Bacteria</taxon>
        <taxon>Pseudomonadati</taxon>
        <taxon>Spirochaetota</taxon>
        <taxon>Spirochaetia</taxon>
        <taxon>Spirochaetales</taxon>
        <taxon>Treponemataceae</taxon>
        <taxon>Treponema</taxon>
    </lineage>
</organism>
<evidence type="ECO:0000256" key="10">
    <source>
        <dbReference type="RuleBase" id="RU003756"/>
    </source>
</evidence>
<sequence>MLFFRLGDFYEMFSDDALEVSALLNLTLTNRNGVPMCGIPYHAARSYIARLLKFGKKIAICEQLTEAGKGRGIIERKVVEVITPGTTVDEDFLEKGNSNYLGALAGTGKLLSFAYIDLSTGEFHATSFPYEEGAERLRQDLERLQLRELVAQESLLEESPSIAAAVMDRPGLVVNRWADWLFDLGRGRERLERQFGTASLKGFGLEDNSPEILSAGAVLDYLDDTAKSLIPHVRSVTVYGDSEYLGIDESTQRNLELVRNLRDGDLRFSLLEVMDETKTAMGRRLLKRRILHPLRDLGRIKARLDMVEALYRDQGRLTELRELLGKTPDLERLCSRLAMEKAHAKDLLSIRNALTAYKAINELGRALNCGGTFVSFESASTLAANDLARLMGLRDLLEKGILDDPSILLTEGKLIRDGYNTELDELHKLRDNGRFLLEKYLEEERLATGISSLKIRYNRLIGYFFEVTKAHLSKVPPYFIRRQGIVQGERFSTDRLAGLESDINGASDRVVELEKKLFLEIRDQAKALIAELAAAAAQIAELDAAQSLARAATVRGWVRPLVDAENRLEIREGRHPVVEAHLPGGEFIPNDVILEEGGVVFALITGPNMAGKSTYLRQAALIAIMAQSGSFVPAREAKIGVTDRIYCRVGASDNLARGESTFLVEMNETAHILNTATERSMVIMDEVGRGTGTYDGLSIAWAVCEELLDRIKCRTLFATHYHELALLSHPHLANRSMEVLNQGGEIVFLRKLKEGPAAESYGLHVARLAGLSEEVLRRAAEIMDRLKEGERVLHSALPQAAIQSARQPEALSVVQPGSTGQPARGTSLQVAPEEPARDAALTPEAPKPSTLIRRIAEDIAAIDLNRMTPLEALNRIHTWKALFDGKDTSRHSKAARDNSAPSLFDE</sequence>
<dbReference type="InterPro" id="IPR016151">
    <property type="entry name" value="DNA_mismatch_repair_MutS_N"/>
</dbReference>
<dbReference type="PROSITE" id="PS00486">
    <property type="entry name" value="DNA_MISMATCH_REPAIR_2"/>
    <property type="match status" value="1"/>
</dbReference>
<dbReference type="EMBL" id="CP001843">
    <property type="protein sequence ID" value="AEF85354.1"/>
    <property type="molecule type" value="Genomic_DNA"/>
</dbReference>
<gene>
    <name evidence="9 14" type="primary">mutS</name>
    <name evidence="14" type="ordered locus">TREPR_2630</name>
</gene>
<dbReference type="PANTHER" id="PTHR11361:SF34">
    <property type="entry name" value="DNA MISMATCH REPAIR PROTEIN MSH1, MITOCHONDRIAL"/>
    <property type="match status" value="1"/>
</dbReference>
<dbReference type="SMART" id="SM00534">
    <property type="entry name" value="MUTSac"/>
    <property type="match status" value="1"/>
</dbReference>
<dbReference type="InterPro" id="IPR007695">
    <property type="entry name" value="DNA_mismatch_repair_MutS-lik_N"/>
</dbReference>
<feature type="coiled-coil region" evidence="11">
    <location>
        <begin position="496"/>
        <end position="545"/>
    </location>
</feature>
<dbReference type="SUPFAM" id="SSF55271">
    <property type="entry name" value="DNA repair protein MutS, domain I"/>
    <property type="match status" value="1"/>
</dbReference>
<evidence type="ECO:0000256" key="8">
    <source>
        <dbReference type="ARBA" id="ARBA00024647"/>
    </source>
</evidence>
<proteinExistence type="inferred from homology"/>
<evidence type="ECO:0000256" key="11">
    <source>
        <dbReference type="SAM" id="Coils"/>
    </source>
</evidence>
<feature type="region of interest" description="Disordered" evidence="12">
    <location>
        <begin position="887"/>
        <end position="906"/>
    </location>
</feature>
<dbReference type="InterPro" id="IPR036187">
    <property type="entry name" value="DNA_mismatch_repair_MutS_sf"/>
</dbReference>
<dbReference type="InterPro" id="IPR005748">
    <property type="entry name" value="DNA_mismatch_repair_MutS"/>
</dbReference>
<dbReference type="GO" id="GO:0005829">
    <property type="term" value="C:cytosol"/>
    <property type="evidence" value="ECO:0007669"/>
    <property type="project" value="TreeGrafter"/>
</dbReference>
<dbReference type="Pfam" id="PF05192">
    <property type="entry name" value="MutS_III"/>
    <property type="match status" value="1"/>
</dbReference>
<comment type="function">
    <text evidence="8 9">This protein is involved in the repair of mismatches in DNA. It is possible that it carries out the mismatch recognition step. This protein has a weak ATPase activity.</text>
</comment>
<dbReference type="PANTHER" id="PTHR11361">
    <property type="entry name" value="DNA MISMATCH REPAIR PROTEIN MUTS FAMILY MEMBER"/>
    <property type="match status" value="1"/>
</dbReference>
<dbReference type="HOGENOM" id="CLU_002472_3_1_12"/>
<feature type="compositionally biased region" description="Polar residues" evidence="12">
    <location>
        <begin position="815"/>
        <end position="829"/>
    </location>
</feature>
<feature type="domain" description="DNA mismatch repair proteins mutS family" evidence="13">
    <location>
        <begin position="680"/>
        <end position="696"/>
    </location>
</feature>
<keyword evidence="3 9" id="KW-0547">Nucleotide-binding</keyword>
<dbReference type="InterPro" id="IPR000432">
    <property type="entry name" value="DNA_mismatch_repair_MutS_C"/>
</dbReference>
<comment type="similarity">
    <text evidence="1 9 10">Belongs to the DNA mismatch repair MutS family.</text>
</comment>
<evidence type="ECO:0000256" key="1">
    <source>
        <dbReference type="ARBA" id="ARBA00006271"/>
    </source>
</evidence>
<feature type="region of interest" description="Disordered" evidence="12">
    <location>
        <begin position="814"/>
        <end position="846"/>
    </location>
</feature>
<dbReference type="SMART" id="SM00533">
    <property type="entry name" value="MUTSd"/>
    <property type="match status" value="1"/>
</dbReference>